<feature type="signal peptide" evidence="1">
    <location>
        <begin position="1"/>
        <end position="20"/>
    </location>
</feature>
<sequence length="109" mass="12246">MIRNPHTFALGVILIELAYQAPLDDLRKLFKNVESDDLGLDSEFYLADTISSAMTSQLGKGYKEVVYKCINCDFGAGFDLLSEALQDGFYKEVICVLDGIEKHLRFTKT</sequence>
<evidence type="ECO:0000313" key="2">
    <source>
        <dbReference type="EMBL" id="KAG9236171.1"/>
    </source>
</evidence>
<dbReference type="EMBL" id="MU251413">
    <property type="protein sequence ID" value="KAG9236171.1"/>
    <property type="molecule type" value="Genomic_DNA"/>
</dbReference>
<dbReference type="PANTHER" id="PTHR35186:SF4">
    <property type="entry name" value="PRION-INHIBITION AND PROPAGATION HELO DOMAIN-CONTAINING PROTEIN"/>
    <property type="match status" value="1"/>
</dbReference>
<comment type="caution">
    <text evidence="2">The sequence shown here is derived from an EMBL/GenBank/DDBJ whole genome shotgun (WGS) entry which is preliminary data.</text>
</comment>
<gene>
    <name evidence="2" type="ORF">BJ875DRAFT_457186</name>
</gene>
<evidence type="ECO:0000256" key="1">
    <source>
        <dbReference type="SAM" id="SignalP"/>
    </source>
</evidence>
<protein>
    <submittedName>
        <fullName evidence="2">Uncharacterized protein</fullName>
    </submittedName>
</protein>
<dbReference type="AlphaFoldDB" id="A0A9P7YMH1"/>
<keyword evidence="1" id="KW-0732">Signal</keyword>
<proteinExistence type="predicted"/>
<evidence type="ECO:0000313" key="3">
    <source>
        <dbReference type="Proteomes" id="UP000824998"/>
    </source>
</evidence>
<reference evidence="2" key="1">
    <citation type="journal article" date="2021" name="IMA Fungus">
        <title>Genomic characterization of three marine fungi, including Emericellopsis atlantica sp. nov. with signatures of a generalist lifestyle and marine biomass degradation.</title>
        <authorList>
            <person name="Hagestad O.C."/>
            <person name="Hou L."/>
            <person name="Andersen J.H."/>
            <person name="Hansen E.H."/>
            <person name="Altermark B."/>
            <person name="Li C."/>
            <person name="Kuhnert E."/>
            <person name="Cox R.J."/>
            <person name="Crous P.W."/>
            <person name="Spatafora J.W."/>
            <person name="Lail K."/>
            <person name="Amirebrahimi M."/>
            <person name="Lipzen A."/>
            <person name="Pangilinan J."/>
            <person name="Andreopoulos W."/>
            <person name="Hayes R.D."/>
            <person name="Ng V."/>
            <person name="Grigoriev I.V."/>
            <person name="Jackson S.A."/>
            <person name="Sutton T.D.S."/>
            <person name="Dobson A.D.W."/>
            <person name="Rama T."/>
        </authorList>
    </citation>
    <scope>NUCLEOTIDE SEQUENCE</scope>
    <source>
        <strain evidence="2">TRa018bII</strain>
    </source>
</reference>
<dbReference type="Proteomes" id="UP000824998">
    <property type="component" value="Unassembled WGS sequence"/>
</dbReference>
<dbReference type="OrthoDB" id="5331891at2759"/>
<keyword evidence="3" id="KW-1185">Reference proteome</keyword>
<organism evidence="2 3">
    <name type="scientific">Amylocarpus encephaloides</name>
    <dbReference type="NCBI Taxonomy" id="45428"/>
    <lineage>
        <taxon>Eukaryota</taxon>
        <taxon>Fungi</taxon>
        <taxon>Dikarya</taxon>
        <taxon>Ascomycota</taxon>
        <taxon>Pezizomycotina</taxon>
        <taxon>Leotiomycetes</taxon>
        <taxon>Helotiales</taxon>
        <taxon>Helotiales incertae sedis</taxon>
        <taxon>Amylocarpus</taxon>
    </lineage>
</organism>
<name>A0A9P7YMH1_9HELO</name>
<dbReference type="PANTHER" id="PTHR35186">
    <property type="entry name" value="ANK_REP_REGION DOMAIN-CONTAINING PROTEIN"/>
    <property type="match status" value="1"/>
</dbReference>
<feature type="chain" id="PRO_5040157757" evidence="1">
    <location>
        <begin position="21"/>
        <end position="109"/>
    </location>
</feature>
<accession>A0A9P7YMH1</accession>